<dbReference type="PANTHER" id="PTHR43162:SF1">
    <property type="entry name" value="PRESTALK A DIFFERENTIATION PROTEIN A"/>
    <property type="match status" value="1"/>
</dbReference>
<dbReference type="EMBL" id="CAOF01000031">
    <property type="protein sequence ID" value="CCO44771.1"/>
    <property type="molecule type" value="Genomic_DNA"/>
</dbReference>
<dbReference type="RefSeq" id="WP_022610498.1">
    <property type="nucleotide sequence ID" value="NZ_LK391965.1"/>
</dbReference>
<dbReference type="InterPro" id="IPR016040">
    <property type="entry name" value="NAD(P)-bd_dom"/>
</dbReference>
<evidence type="ECO:0000313" key="2">
    <source>
        <dbReference type="EMBL" id="CCO44771.1"/>
    </source>
</evidence>
<dbReference type="AlphaFoldDB" id="A0AAV2VJD0"/>
<accession>A0AAV2VJD0</accession>
<evidence type="ECO:0000313" key="3">
    <source>
        <dbReference type="Proteomes" id="UP000018211"/>
    </source>
</evidence>
<proteinExistence type="predicted"/>
<reference evidence="2 3" key="1">
    <citation type="journal article" date="2013" name="ISME J.">
        <title>Comparative genomics of pathogenic lineages of Vibrio nigripulchritudo identifies virulence-associated traits.</title>
        <authorList>
            <person name="Goudenege D."/>
            <person name="Labreuche Y."/>
            <person name="Krin E."/>
            <person name="Ansquer D."/>
            <person name="Mangenot S."/>
            <person name="Calteau A."/>
            <person name="Medigue C."/>
            <person name="Mazel D."/>
            <person name="Polz M.F."/>
            <person name="Le Roux F."/>
        </authorList>
    </citation>
    <scope>NUCLEOTIDE SEQUENCE [LARGE SCALE GENOMIC DNA]</scope>
    <source>
        <strain evidence="2 3">SOn1</strain>
    </source>
</reference>
<dbReference type="SUPFAM" id="SSF51735">
    <property type="entry name" value="NAD(P)-binding Rossmann-fold domains"/>
    <property type="match status" value="1"/>
</dbReference>
<sequence length="279" mass="30133">MSRIVIVGAGWLGLPLTKHLISNNHQVIATKTSQQGIDQLSTQSIEGVAFSFSDRLEDNIKSLTQILTSHQADIVVGAFPPGFRKGNGEQYALHWQAMSEAANKAGVKKIVKVSSTTVYPEQSLDMTEEKASLSIALENKEFSEKAVIMLKAEQAIIDSGLDYVVVRCSGLVGSDRHPSRFAGRLKSVSKSAPANMLHQDDAVGVVAFAVTNLHNTVVNATSPSTVSKAEYYQRAIEAIDSDEECTLPPVVDQPGKRIVSDKLVSLGYSFLYPSTLDAL</sequence>
<evidence type="ECO:0000259" key="1">
    <source>
        <dbReference type="Pfam" id="PF13460"/>
    </source>
</evidence>
<dbReference type="InterPro" id="IPR036291">
    <property type="entry name" value="NAD(P)-bd_dom_sf"/>
</dbReference>
<comment type="caution">
    <text evidence="2">The sequence shown here is derived from an EMBL/GenBank/DDBJ whole genome shotgun (WGS) entry which is preliminary data.</text>
</comment>
<organism evidence="2 3">
    <name type="scientific">Vibrio nigripulchritudo SOn1</name>
    <dbReference type="NCBI Taxonomy" id="1238450"/>
    <lineage>
        <taxon>Bacteria</taxon>
        <taxon>Pseudomonadati</taxon>
        <taxon>Pseudomonadota</taxon>
        <taxon>Gammaproteobacteria</taxon>
        <taxon>Vibrionales</taxon>
        <taxon>Vibrionaceae</taxon>
        <taxon>Vibrio</taxon>
    </lineage>
</organism>
<dbReference type="InterPro" id="IPR051604">
    <property type="entry name" value="Ergot_Alk_Oxidoreductase"/>
</dbReference>
<dbReference type="Proteomes" id="UP000018211">
    <property type="component" value="Unassembled WGS sequence"/>
</dbReference>
<name>A0AAV2VJD0_9VIBR</name>
<dbReference type="Gene3D" id="3.40.50.720">
    <property type="entry name" value="NAD(P)-binding Rossmann-like Domain"/>
    <property type="match status" value="1"/>
</dbReference>
<gene>
    <name evidence="2" type="ORF">VIBNISOn1_1260003</name>
</gene>
<protein>
    <submittedName>
        <fullName evidence="2">Nucleoside-diphosphate-sugar epimerase</fullName>
    </submittedName>
</protein>
<dbReference type="Pfam" id="PF13460">
    <property type="entry name" value="NAD_binding_10"/>
    <property type="match status" value="1"/>
</dbReference>
<dbReference type="PANTHER" id="PTHR43162">
    <property type="match status" value="1"/>
</dbReference>
<feature type="domain" description="NAD(P)-binding" evidence="1">
    <location>
        <begin position="9"/>
        <end position="184"/>
    </location>
</feature>